<comment type="subunit">
    <text evidence="1">Interacts with PBP1b.</text>
</comment>
<evidence type="ECO:0000313" key="5">
    <source>
        <dbReference type="Proteomes" id="UP000028681"/>
    </source>
</evidence>
<dbReference type="GO" id="GO:0031241">
    <property type="term" value="C:periplasmic side of cell outer membrane"/>
    <property type="evidence" value="ECO:0007669"/>
    <property type="project" value="UniProtKB-UniRule"/>
</dbReference>
<evidence type="ECO:0000313" key="4">
    <source>
        <dbReference type="EMBL" id="AIJ10342.1"/>
    </source>
</evidence>
<feature type="region of interest" description="Disordered" evidence="3">
    <location>
        <begin position="22"/>
        <end position="63"/>
    </location>
</feature>
<dbReference type="HAMAP" id="MF_01889">
    <property type="entry name" value="LpoB"/>
    <property type="match status" value="1"/>
</dbReference>
<name>A0A076LUI3_9GAMM</name>
<keyword evidence="1" id="KW-0732">Signal</keyword>
<evidence type="ECO:0000256" key="2">
    <source>
        <dbReference type="NCBIfam" id="TIGR02722"/>
    </source>
</evidence>
<dbReference type="KEGG" id="ete:ETEE_3933"/>
<dbReference type="GO" id="GO:0008360">
    <property type="term" value="P:regulation of cell shape"/>
    <property type="evidence" value="ECO:0007669"/>
    <property type="project" value="UniProtKB-KW"/>
</dbReference>
<keyword evidence="1" id="KW-0472">Membrane</keyword>
<reference evidence="4 5" key="1">
    <citation type="journal article" date="2012" name="PLoS ONE">
        <title>Edwardsiella comparative phylogenomics reveal the new intra/inter-species taxonomic relationships, virulence evolution and niche adaptation mechanisms.</title>
        <authorList>
            <person name="Yang M."/>
            <person name="Lv Y."/>
            <person name="Xiao J."/>
            <person name="Wu H."/>
            <person name="Zheng H."/>
            <person name="Liu Q."/>
            <person name="Zhang Y."/>
            <person name="Wang Q."/>
        </authorList>
    </citation>
    <scope>NUCLEOTIDE SEQUENCE [LARGE SCALE GENOMIC DNA]</scope>
    <source>
        <strain evidence="5">080813</strain>
    </source>
</reference>
<keyword evidence="1" id="KW-0998">Cell outer membrane</keyword>
<dbReference type="NCBIfam" id="TIGR02722">
    <property type="entry name" value="lp"/>
    <property type="match status" value="1"/>
</dbReference>
<evidence type="ECO:0000256" key="1">
    <source>
        <dbReference type="HAMAP-Rule" id="MF_01889"/>
    </source>
</evidence>
<feature type="compositionally biased region" description="Pro residues" evidence="3">
    <location>
        <begin position="29"/>
        <end position="60"/>
    </location>
</feature>
<protein>
    <recommendedName>
        <fullName evidence="1 2">Penicillin-binding protein activator LpoB</fullName>
        <shortName evidence="1">PBP activator LpoB</shortName>
    </recommendedName>
</protein>
<proteinExistence type="inferred from homology"/>
<dbReference type="GO" id="GO:0030234">
    <property type="term" value="F:enzyme regulator activity"/>
    <property type="evidence" value="ECO:0007669"/>
    <property type="project" value="UniProtKB-UniRule"/>
</dbReference>
<comment type="similarity">
    <text evidence="1">Belongs to the LpoB family.</text>
</comment>
<keyword evidence="1" id="KW-0133">Cell shape</keyword>
<dbReference type="PROSITE" id="PS51257">
    <property type="entry name" value="PROKAR_LIPOPROTEIN"/>
    <property type="match status" value="1"/>
</dbReference>
<evidence type="ECO:0000256" key="3">
    <source>
        <dbReference type="SAM" id="MobiDB-lite"/>
    </source>
</evidence>
<dbReference type="Gene3D" id="3.40.50.10610">
    <property type="entry name" value="ABC-type transport auxiliary lipoprotein component"/>
    <property type="match status" value="1"/>
</dbReference>
<dbReference type="HOGENOM" id="CLU_092328_0_0_6"/>
<dbReference type="PANTHER" id="PTHR40593">
    <property type="entry name" value="PENICILLIN-BINDING PROTEIN ACTIVATOR LPOB"/>
    <property type="match status" value="1"/>
</dbReference>
<dbReference type="Proteomes" id="UP000028681">
    <property type="component" value="Chromosome"/>
</dbReference>
<sequence length="199" mass="20531">MIKRTTGIALAALLLSGCQGLLPRGETPSQPPAPTTPAQPSVVPTPPPPPPAVTPVPQPPKMTSVDWQGSFAPLIDQLLGAQGVEAGSILLVDGVQNKTNGQLSMANASEVLRSALAGNPRFQMVSAAQLAQAKQRLGLAANDSLGSRSKAIGLARQVSAQYVLYTTVSGNVQSPRLAMQLMLVQSGEIIWSGKGPVAL</sequence>
<comment type="subcellular location">
    <subcellularLocation>
        <location evidence="1">Cell outer membrane</location>
        <topology evidence="1">Lipid-anchor</topology>
        <orientation evidence="1">Periplasmic side</orientation>
    </subcellularLocation>
</comment>
<dbReference type="EMBL" id="CP006664">
    <property type="protein sequence ID" value="AIJ10342.1"/>
    <property type="molecule type" value="Genomic_DNA"/>
</dbReference>
<dbReference type="InterPro" id="IPR014094">
    <property type="entry name" value="LpoB"/>
</dbReference>
<accession>A0A076LUI3</accession>
<organism evidence="4 5">
    <name type="scientific">Edwardsiella anguillarum ET080813</name>
    <dbReference type="NCBI Taxonomy" id="667120"/>
    <lineage>
        <taxon>Bacteria</taxon>
        <taxon>Pseudomonadati</taxon>
        <taxon>Pseudomonadota</taxon>
        <taxon>Gammaproteobacteria</taxon>
        <taxon>Enterobacterales</taxon>
        <taxon>Hafniaceae</taxon>
        <taxon>Edwardsiella</taxon>
    </lineage>
</organism>
<keyword evidence="1" id="KW-0573">Peptidoglycan synthesis</keyword>
<comment type="function">
    <text evidence="1">Regulator of peptidoglycan synthesis that is essential for the function of penicillin-binding protein 1B (PBP1b).</text>
</comment>
<dbReference type="Pfam" id="PF13036">
    <property type="entry name" value="LpoB"/>
    <property type="match status" value="1"/>
</dbReference>
<keyword evidence="1" id="KW-0564">Palmitate</keyword>
<keyword evidence="1" id="KW-0449">Lipoprotein</keyword>
<gene>
    <name evidence="1" type="primary">lpoB</name>
    <name evidence="4" type="ORF">ETEE_3933</name>
</gene>
<dbReference type="AlphaFoldDB" id="A0A076LUI3"/>
<dbReference type="GO" id="GO:0009252">
    <property type="term" value="P:peptidoglycan biosynthetic process"/>
    <property type="evidence" value="ECO:0007669"/>
    <property type="project" value="UniProtKB-UniRule"/>
</dbReference>
<dbReference type="PANTHER" id="PTHR40593:SF1">
    <property type="entry name" value="PENICILLIN-BINDING PROTEIN ACTIVATOR LPOB"/>
    <property type="match status" value="1"/>
</dbReference>